<dbReference type="EMBL" id="ML119130">
    <property type="protein sequence ID" value="RPB12183.1"/>
    <property type="molecule type" value="Genomic_DNA"/>
</dbReference>
<dbReference type="InterPro" id="IPR031452">
    <property type="entry name" value="Kre1"/>
</dbReference>
<proteinExistence type="predicted"/>
<keyword evidence="4" id="KW-1185">Reference proteome</keyword>
<dbReference type="Proteomes" id="UP000277580">
    <property type="component" value="Unassembled WGS sequence"/>
</dbReference>
<gene>
    <name evidence="3" type="ORF">P167DRAFT_167353</name>
</gene>
<evidence type="ECO:0000256" key="2">
    <source>
        <dbReference type="SAM" id="SignalP"/>
    </source>
</evidence>
<name>A0A3N4KNJ4_9PEZI</name>
<dbReference type="GO" id="GO:0031505">
    <property type="term" value="P:fungal-type cell wall organization"/>
    <property type="evidence" value="ECO:0007669"/>
    <property type="project" value="InterPro"/>
</dbReference>
<accession>A0A3N4KNJ4</accession>
<dbReference type="OrthoDB" id="5406216at2759"/>
<keyword evidence="1" id="KW-0812">Transmembrane</keyword>
<evidence type="ECO:0000256" key="1">
    <source>
        <dbReference type="SAM" id="Phobius"/>
    </source>
</evidence>
<protein>
    <submittedName>
        <fullName evidence="3">Uncharacterized protein</fullName>
    </submittedName>
</protein>
<keyword evidence="1" id="KW-1133">Transmembrane helix</keyword>
<dbReference type="AlphaFoldDB" id="A0A3N4KNJ4"/>
<keyword evidence="2" id="KW-0732">Signal</keyword>
<dbReference type="InParanoid" id="A0A3N4KNJ4"/>
<evidence type="ECO:0000313" key="3">
    <source>
        <dbReference type="EMBL" id="RPB12183.1"/>
    </source>
</evidence>
<sequence>MKFTIFTTTAAAGLFLQALQVSAQGVGGGVAEVDLTTTAKAEPTTVWVTQTLANGAKTVVASIYTQQFPQRYESVYVPSSGSIGLGTQTGAVGVVRETQATGGGARVALGSSRDAWLLGLGVGIVGMVGGGLLVL</sequence>
<keyword evidence="1" id="KW-0472">Membrane</keyword>
<dbReference type="Pfam" id="PF17056">
    <property type="entry name" value="KRE1"/>
    <property type="match status" value="1"/>
</dbReference>
<feature type="signal peptide" evidence="2">
    <location>
        <begin position="1"/>
        <end position="23"/>
    </location>
</feature>
<evidence type="ECO:0000313" key="4">
    <source>
        <dbReference type="Proteomes" id="UP000277580"/>
    </source>
</evidence>
<organism evidence="3 4">
    <name type="scientific">Morchella conica CCBAS932</name>
    <dbReference type="NCBI Taxonomy" id="1392247"/>
    <lineage>
        <taxon>Eukaryota</taxon>
        <taxon>Fungi</taxon>
        <taxon>Dikarya</taxon>
        <taxon>Ascomycota</taxon>
        <taxon>Pezizomycotina</taxon>
        <taxon>Pezizomycetes</taxon>
        <taxon>Pezizales</taxon>
        <taxon>Morchellaceae</taxon>
        <taxon>Morchella</taxon>
    </lineage>
</organism>
<dbReference type="STRING" id="1392247.A0A3N4KNJ4"/>
<feature type="chain" id="PRO_5018219192" evidence="2">
    <location>
        <begin position="24"/>
        <end position="135"/>
    </location>
</feature>
<reference evidence="3 4" key="1">
    <citation type="journal article" date="2018" name="Nat. Ecol. Evol.">
        <title>Pezizomycetes genomes reveal the molecular basis of ectomycorrhizal truffle lifestyle.</title>
        <authorList>
            <person name="Murat C."/>
            <person name="Payen T."/>
            <person name="Noel B."/>
            <person name="Kuo A."/>
            <person name="Morin E."/>
            <person name="Chen J."/>
            <person name="Kohler A."/>
            <person name="Krizsan K."/>
            <person name="Balestrini R."/>
            <person name="Da Silva C."/>
            <person name="Montanini B."/>
            <person name="Hainaut M."/>
            <person name="Levati E."/>
            <person name="Barry K.W."/>
            <person name="Belfiori B."/>
            <person name="Cichocki N."/>
            <person name="Clum A."/>
            <person name="Dockter R.B."/>
            <person name="Fauchery L."/>
            <person name="Guy J."/>
            <person name="Iotti M."/>
            <person name="Le Tacon F."/>
            <person name="Lindquist E.A."/>
            <person name="Lipzen A."/>
            <person name="Malagnac F."/>
            <person name="Mello A."/>
            <person name="Molinier V."/>
            <person name="Miyauchi S."/>
            <person name="Poulain J."/>
            <person name="Riccioni C."/>
            <person name="Rubini A."/>
            <person name="Sitrit Y."/>
            <person name="Splivallo R."/>
            <person name="Traeger S."/>
            <person name="Wang M."/>
            <person name="Zifcakova L."/>
            <person name="Wipf D."/>
            <person name="Zambonelli A."/>
            <person name="Paolocci F."/>
            <person name="Nowrousian M."/>
            <person name="Ottonello S."/>
            <person name="Baldrian P."/>
            <person name="Spatafora J.W."/>
            <person name="Henrissat B."/>
            <person name="Nagy L.G."/>
            <person name="Aury J.M."/>
            <person name="Wincker P."/>
            <person name="Grigoriev I.V."/>
            <person name="Bonfante P."/>
            <person name="Martin F.M."/>
        </authorList>
    </citation>
    <scope>NUCLEOTIDE SEQUENCE [LARGE SCALE GENOMIC DNA]</scope>
    <source>
        <strain evidence="3 4">CCBAS932</strain>
    </source>
</reference>
<feature type="transmembrane region" description="Helical" evidence="1">
    <location>
        <begin position="115"/>
        <end position="134"/>
    </location>
</feature>